<dbReference type="GO" id="GO:0004190">
    <property type="term" value="F:aspartic-type endopeptidase activity"/>
    <property type="evidence" value="ECO:0007669"/>
    <property type="project" value="UniProtKB-KW"/>
</dbReference>
<dbReference type="InterPro" id="IPR034164">
    <property type="entry name" value="Pepsin-like_dom"/>
</dbReference>
<keyword evidence="7" id="KW-1185">Reference proteome</keyword>
<dbReference type="Gene3D" id="2.40.70.10">
    <property type="entry name" value="Acid Proteases"/>
    <property type="match status" value="2"/>
</dbReference>
<keyword evidence="4" id="KW-0732">Signal</keyword>
<keyword evidence="2 3" id="KW-0064">Aspartyl protease</keyword>
<feature type="signal peptide" evidence="4">
    <location>
        <begin position="1"/>
        <end position="23"/>
    </location>
</feature>
<dbReference type="PANTHER" id="PTHR47966">
    <property type="entry name" value="BETA-SITE APP-CLEAVING ENZYME, ISOFORM A-RELATED"/>
    <property type="match status" value="1"/>
</dbReference>
<evidence type="ECO:0000256" key="3">
    <source>
        <dbReference type="RuleBase" id="RU000454"/>
    </source>
</evidence>
<protein>
    <submittedName>
        <fullName evidence="6">Aspartic peptidase domain-containing protein</fullName>
    </submittedName>
</protein>
<name>A0AAD6SJQ0_9AGAR</name>
<proteinExistence type="inferred from homology"/>
<dbReference type="InterPro" id="IPR033121">
    <property type="entry name" value="PEPTIDASE_A1"/>
</dbReference>
<evidence type="ECO:0000256" key="2">
    <source>
        <dbReference type="ARBA" id="ARBA00022750"/>
    </source>
</evidence>
<dbReference type="PRINTS" id="PR00792">
    <property type="entry name" value="PEPSIN"/>
</dbReference>
<dbReference type="PROSITE" id="PS51767">
    <property type="entry name" value="PEPTIDASE_A1"/>
    <property type="match status" value="1"/>
</dbReference>
<evidence type="ECO:0000313" key="6">
    <source>
        <dbReference type="EMBL" id="KAJ7028828.1"/>
    </source>
</evidence>
<evidence type="ECO:0000313" key="7">
    <source>
        <dbReference type="Proteomes" id="UP001218188"/>
    </source>
</evidence>
<dbReference type="InterPro" id="IPR021109">
    <property type="entry name" value="Peptidase_aspartic_dom_sf"/>
</dbReference>
<feature type="chain" id="PRO_5042020890" evidence="4">
    <location>
        <begin position="24"/>
        <end position="553"/>
    </location>
</feature>
<evidence type="ECO:0000256" key="4">
    <source>
        <dbReference type="SAM" id="SignalP"/>
    </source>
</evidence>
<feature type="domain" description="Peptidase A1" evidence="5">
    <location>
        <begin position="71"/>
        <end position="462"/>
    </location>
</feature>
<organism evidence="6 7">
    <name type="scientific">Mycena alexandri</name>
    <dbReference type="NCBI Taxonomy" id="1745969"/>
    <lineage>
        <taxon>Eukaryota</taxon>
        <taxon>Fungi</taxon>
        <taxon>Dikarya</taxon>
        <taxon>Basidiomycota</taxon>
        <taxon>Agaricomycotina</taxon>
        <taxon>Agaricomycetes</taxon>
        <taxon>Agaricomycetidae</taxon>
        <taxon>Agaricales</taxon>
        <taxon>Marasmiineae</taxon>
        <taxon>Mycenaceae</taxon>
        <taxon>Mycena</taxon>
    </lineage>
</organism>
<reference evidence="6" key="1">
    <citation type="submission" date="2023-03" db="EMBL/GenBank/DDBJ databases">
        <title>Massive genome expansion in bonnet fungi (Mycena s.s.) driven by repeated elements and novel gene families across ecological guilds.</title>
        <authorList>
            <consortium name="Lawrence Berkeley National Laboratory"/>
            <person name="Harder C.B."/>
            <person name="Miyauchi S."/>
            <person name="Viragh M."/>
            <person name="Kuo A."/>
            <person name="Thoen E."/>
            <person name="Andreopoulos B."/>
            <person name="Lu D."/>
            <person name="Skrede I."/>
            <person name="Drula E."/>
            <person name="Henrissat B."/>
            <person name="Morin E."/>
            <person name="Kohler A."/>
            <person name="Barry K."/>
            <person name="LaButti K."/>
            <person name="Morin E."/>
            <person name="Salamov A."/>
            <person name="Lipzen A."/>
            <person name="Mereny Z."/>
            <person name="Hegedus B."/>
            <person name="Baldrian P."/>
            <person name="Stursova M."/>
            <person name="Weitz H."/>
            <person name="Taylor A."/>
            <person name="Grigoriev I.V."/>
            <person name="Nagy L.G."/>
            <person name="Martin F."/>
            <person name="Kauserud H."/>
        </authorList>
    </citation>
    <scope>NUCLEOTIDE SEQUENCE</scope>
    <source>
        <strain evidence="6">CBHHK200</strain>
    </source>
</reference>
<comment type="similarity">
    <text evidence="1 3">Belongs to the peptidase A1 family.</text>
</comment>
<evidence type="ECO:0000256" key="1">
    <source>
        <dbReference type="ARBA" id="ARBA00007447"/>
    </source>
</evidence>
<dbReference type="Proteomes" id="UP001218188">
    <property type="component" value="Unassembled WGS sequence"/>
</dbReference>
<accession>A0AAD6SJQ0</accession>
<sequence>MAQLALLFSTLFWFLFSGLSVFASPLETLQYSQRSENGIHLPIFRRESRGLRQRSGLTGSIGLGDFFDVTYSFLVTVGGVETPLLLDTGSSDLWIASDACKACKTTVPLFPQSTFVPAGMDVKLLYGDSLTGTHAAGVIGSDTVTFAGISVNNQLFAAINDTDTTVLDTDSAGIFGLGFALNSVIWNQVFAAKFTDSKSSSARRSLPRRILSSNYATRFFPDLSNLISGRKRTTSPAELTQAVLGSFPTEGPALTRMVTAKSLAAPVFTIALQRDTVDIGGNAGVLTLGELPNGLQPADLTWAPVRKYPNALQAPVDSPKEQYPIAWEIFIDDVFLDGAVLPRSNLSSSAIQLSGLVDTGNSLIRGPADVVDVIHARIGSTFACSTPHTLAFSIGGKLFPVDPRDFINQASDNELTNCAPNVVQTDAPVEGQGYQYSWSLGDPFLKSVLATFYYGNITYPSVDPPCIGLMSTVPADAGTQLKSVIASAIKDNATSTPAPTGVPVAGISGGGVPLAPVGKLGGSDNTNDATSRGRTPWFGLLAVLLSGGLIGLI</sequence>
<dbReference type="InterPro" id="IPR001461">
    <property type="entry name" value="Aspartic_peptidase_A1"/>
</dbReference>
<dbReference type="PANTHER" id="PTHR47966:SF51">
    <property type="entry name" value="BETA-SITE APP-CLEAVING ENZYME, ISOFORM A-RELATED"/>
    <property type="match status" value="1"/>
</dbReference>
<dbReference type="Pfam" id="PF00026">
    <property type="entry name" value="Asp"/>
    <property type="match status" value="2"/>
</dbReference>
<keyword evidence="3" id="KW-0378">Hydrolase</keyword>
<gene>
    <name evidence="6" type="ORF">C8F04DRAFT_1212069</name>
</gene>
<dbReference type="SUPFAM" id="SSF50630">
    <property type="entry name" value="Acid proteases"/>
    <property type="match status" value="1"/>
</dbReference>
<evidence type="ECO:0000259" key="5">
    <source>
        <dbReference type="PROSITE" id="PS51767"/>
    </source>
</evidence>
<dbReference type="AlphaFoldDB" id="A0AAD6SJQ0"/>
<keyword evidence="3" id="KW-0645">Protease</keyword>
<dbReference type="InterPro" id="IPR001969">
    <property type="entry name" value="Aspartic_peptidase_AS"/>
</dbReference>
<dbReference type="EMBL" id="JARJCM010000108">
    <property type="protein sequence ID" value="KAJ7028828.1"/>
    <property type="molecule type" value="Genomic_DNA"/>
</dbReference>
<dbReference type="GO" id="GO:0006508">
    <property type="term" value="P:proteolysis"/>
    <property type="evidence" value="ECO:0007669"/>
    <property type="project" value="UniProtKB-KW"/>
</dbReference>
<comment type="caution">
    <text evidence="6">The sequence shown here is derived from an EMBL/GenBank/DDBJ whole genome shotgun (WGS) entry which is preliminary data.</text>
</comment>
<dbReference type="CDD" id="cd05471">
    <property type="entry name" value="pepsin_like"/>
    <property type="match status" value="1"/>
</dbReference>
<dbReference type="PROSITE" id="PS00141">
    <property type="entry name" value="ASP_PROTEASE"/>
    <property type="match status" value="1"/>
</dbReference>